<dbReference type="EMBL" id="CM010718">
    <property type="protein sequence ID" value="RZC57015.1"/>
    <property type="molecule type" value="Genomic_DNA"/>
</dbReference>
<accession>A0A4Y7JBK5</accession>
<dbReference type="PANTHER" id="PTHR36766:SF70">
    <property type="entry name" value="DISEASE RESISTANCE PROTEIN RGA4"/>
    <property type="match status" value="1"/>
</dbReference>
<dbReference type="Gene3D" id="3.80.10.10">
    <property type="entry name" value="Ribonuclease Inhibitor"/>
    <property type="match status" value="2"/>
</dbReference>
<keyword evidence="1" id="KW-0433">Leucine-rich repeat</keyword>
<evidence type="ECO:0000313" key="4">
    <source>
        <dbReference type="Proteomes" id="UP000316621"/>
    </source>
</evidence>
<dbReference type="SUPFAM" id="SSF52047">
    <property type="entry name" value="RNI-like"/>
    <property type="match status" value="1"/>
</dbReference>
<dbReference type="AlphaFoldDB" id="A0A4Y7JBK5"/>
<gene>
    <name evidence="3" type="ORF">C5167_004320</name>
</gene>
<evidence type="ECO:0000256" key="1">
    <source>
        <dbReference type="ARBA" id="ARBA00022614"/>
    </source>
</evidence>
<dbReference type="PANTHER" id="PTHR36766">
    <property type="entry name" value="PLANT BROAD-SPECTRUM MILDEW RESISTANCE PROTEIN RPW8"/>
    <property type="match status" value="1"/>
</dbReference>
<name>A0A4Y7JBK5_PAPSO</name>
<dbReference type="Gramene" id="RZC57015">
    <property type="protein sequence ID" value="RZC57015"/>
    <property type="gene ID" value="C5167_004320"/>
</dbReference>
<dbReference type="Pfam" id="PF25019">
    <property type="entry name" value="LRR_R13L1-DRL21"/>
    <property type="match status" value="1"/>
</dbReference>
<reference evidence="3 4" key="1">
    <citation type="journal article" date="2018" name="Science">
        <title>The opium poppy genome and morphinan production.</title>
        <authorList>
            <person name="Guo L."/>
            <person name="Winzer T."/>
            <person name="Yang X."/>
            <person name="Li Y."/>
            <person name="Ning Z."/>
            <person name="He Z."/>
            <person name="Teodor R."/>
            <person name="Lu Y."/>
            <person name="Bowser T.A."/>
            <person name="Graham I.A."/>
            <person name="Ye K."/>
        </authorList>
    </citation>
    <scope>NUCLEOTIDE SEQUENCE [LARGE SCALE GENOMIC DNA]</scope>
    <source>
        <strain evidence="4">cv. HN1</strain>
        <tissue evidence="3">Leaves</tissue>
    </source>
</reference>
<dbReference type="OMA" id="YCPRLQE"/>
<sequence>MPRDVSSLGKLKTLSLFIVGIGKGYGIEELKDLNLLGDDEEHQHYQPDDLCNNFLSEIEISHCHSLTSLPAFRGLNAMTYLKIEECRSLQSLPDGIQYLPALRTLTIGGFSRDLVSFPFPEASGSDGEQYFVSLRELKICGWPTLRDVLPEQLQLISSLQCFTITGFPCLLSLPEWFGVFSSLQTLDIYNCQELKYLPSAEQMLRLTSLKKLNIRYCPLLQKRCRNEELHKIAHLPQGFSPLSLSSRFFLS</sequence>
<dbReference type="Proteomes" id="UP000316621">
    <property type="component" value="Chromosome 4"/>
</dbReference>
<dbReference type="InterPro" id="IPR056789">
    <property type="entry name" value="LRR_R13L1-DRL21"/>
</dbReference>
<organism evidence="3 4">
    <name type="scientific">Papaver somniferum</name>
    <name type="common">Opium poppy</name>
    <dbReference type="NCBI Taxonomy" id="3469"/>
    <lineage>
        <taxon>Eukaryota</taxon>
        <taxon>Viridiplantae</taxon>
        <taxon>Streptophyta</taxon>
        <taxon>Embryophyta</taxon>
        <taxon>Tracheophyta</taxon>
        <taxon>Spermatophyta</taxon>
        <taxon>Magnoliopsida</taxon>
        <taxon>Ranunculales</taxon>
        <taxon>Papaveraceae</taxon>
        <taxon>Papaveroideae</taxon>
        <taxon>Papaver</taxon>
    </lineage>
</organism>
<dbReference type="InterPro" id="IPR032675">
    <property type="entry name" value="LRR_dom_sf"/>
</dbReference>
<proteinExistence type="predicted"/>
<feature type="domain" description="R13L1/DRL21-like LRR repeat region" evidence="2">
    <location>
        <begin position="150"/>
        <end position="216"/>
    </location>
</feature>
<protein>
    <recommendedName>
        <fullName evidence="2">R13L1/DRL21-like LRR repeat region domain-containing protein</fullName>
    </recommendedName>
</protein>
<keyword evidence="4" id="KW-1185">Reference proteome</keyword>
<evidence type="ECO:0000313" key="3">
    <source>
        <dbReference type="EMBL" id="RZC57015.1"/>
    </source>
</evidence>
<evidence type="ECO:0000259" key="2">
    <source>
        <dbReference type="Pfam" id="PF25019"/>
    </source>
</evidence>